<gene>
    <name evidence="1" type="ORF">SLS58_002863</name>
</gene>
<dbReference type="Gene3D" id="3.30.559.10">
    <property type="entry name" value="Chloramphenicol acetyltransferase-like domain"/>
    <property type="match status" value="1"/>
</dbReference>
<name>A0ABR3TYM6_9PEZI</name>
<keyword evidence="2" id="KW-1185">Reference proteome</keyword>
<proteinExistence type="predicted"/>
<organism evidence="1 2">
    <name type="scientific">Diplodia intermedia</name>
    <dbReference type="NCBI Taxonomy" id="856260"/>
    <lineage>
        <taxon>Eukaryota</taxon>
        <taxon>Fungi</taxon>
        <taxon>Dikarya</taxon>
        <taxon>Ascomycota</taxon>
        <taxon>Pezizomycotina</taxon>
        <taxon>Dothideomycetes</taxon>
        <taxon>Dothideomycetes incertae sedis</taxon>
        <taxon>Botryosphaeriales</taxon>
        <taxon>Botryosphaeriaceae</taxon>
        <taxon>Diplodia</taxon>
    </lineage>
</organism>
<protein>
    <recommendedName>
        <fullName evidence="3">Condensation domain-containing protein</fullName>
    </recommendedName>
</protein>
<evidence type="ECO:0000313" key="1">
    <source>
        <dbReference type="EMBL" id="KAL1647092.1"/>
    </source>
</evidence>
<comment type="caution">
    <text evidence="1">The sequence shown here is derived from an EMBL/GenBank/DDBJ whole genome shotgun (WGS) entry which is preliminary data.</text>
</comment>
<evidence type="ECO:0000313" key="2">
    <source>
        <dbReference type="Proteomes" id="UP001521184"/>
    </source>
</evidence>
<reference evidence="1 2" key="1">
    <citation type="journal article" date="2023" name="Plant Dis.">
        <title>First Report of Diplodia intermedia Causing Canker and Dieback Diseases on Apple Trees in Canada.</title>
        <authorList>
            <person name="Ellouze W."/>
            <person name="Ilyukhin E."/>
            <person name="Sulman M."/>
            <person name="Ali S."/>
        </authorList>
    </citation>
    <scope>NUCLEOTIDE SEQUENCE [LARGE SCALE GENOMIC DNA]</scope>
    <source>
        <strain evidence="1 2">M45-28</strain>
    </source>
</reference>
<sequence>MGGDSLSAMKRPRWTEPTAEYNLFSESPGDVDTFLRDTLAVGREVVKDVIEATSVHKAMTEAAMSPQQGTINHVWLHFTGPINTQRVNDDCFQVLARHSILRTVFVPYNTQQLMQIVFGSHQPEWEKARAAPGGVAASQSTYCAEALLVGTN</sequence>
<dbReference type="SUPFAM" id="SSF52777">
    <property type="entry name" value="CoA-dependent acyltransferases"/>
    <property type="match status" value="1"/>
</dbReference>
<accession>A0ABR3TYM6</accession>
<evidence type="ECO:0008006" key="3">
    <source>
        <dbReference type="Google" id="ProtNLM"/>
    </source>
</evidence>
<dbReference type="InterPro" id="IPR023213">
    <property type="entry name" value="CAT-like_dom_sf"/>
</dbReference>
<dbReference type="Proteomes" id="UP001521184">
    <property type="component" value="Unassembled WGS sequence"/>
</dbReference>
<dbReference type="EMBL" id="JAKEKT020000013">
    <property type="protein sequence ID" value="KAL1647092.1"/>
    <property type="molecule type" value="Genomic_DNA"/>
</dbReference>